<evidence type="ECO:0000313" key="3">
    <source>
        <dbReference type="Proteomes" id="UP000062519"/>
    </source>
</evidence>
<name>A0A1B4FLY0_9BURK</name>
<reference evidence="2 3" key="1">
    <citation type="submission" date="2015-12" db="EMBL/GenBank/DDBJ databases">
        <title>Diversity of Burkholderia near neighbor genomes.</title>
        <authorList>
            <person name="Sahl J."/>
            <person name="Wagner D."/>
            <person name="Keim P."/>
        </authorList>
    </citation>
    <scope>NUCLEOTIDE SEQUENCE [LARGE SCALE GENOMIC DNA]</scope>
    <source>
        <strain evidence="2 3">BDU6</strain>
    </source>
</reference>
<dbReference type="AlphaFoldDB" id="A0A1B4FLY0"/>
<feature type="compositionally biased region" description="Basic residues" evidence="1">
    <location>
        <begin position="51"/>
        <end position="61"/>
    </location>
</feature>
<feature type="region of interest" description="Disordered" evidence="1">
    <location>
        <begin position="51"/>
        <end position="72"/>
    </location>
</feature>
<accession>A0A1B4FLY0</accession>
<dbReference type="KEGG" id="buu:WS70_23125"/>
<dbReference type="EMBL" id="CP013387">
    <property type="protein sequence ID" value="AOJ04673.1"/>
    <property type="molecule type" value="Genomic_DNA"/>
</dbReference>
<evidence type="ECO:0000256" key="1">
    <source>
        <dbReference type="SAM" id="MobiDB-lite"/>
    </source>
</evidence>
<gene>
    <name evidence="2" type="ORF">WS70_23125</name>
</gene>
<dbReference type="Proteomes" id="UP000062519">
    <property type="component" value="Chromosome 2"/>
</dbReference>
<organism evidence="2 3">
    <name type="scientific">Burkholderia mayonis</name>
    <dbReference type="NCBI Taxonomy" id="1385591"/>
    <lineage>
        <taxon>Bacteria</taxon>
        <taxon>Pseudomonadati</taxon>
        <taxon>Pseudomonadota</taxon>
        <taxon>Betaproteobacteria</taxon>
        <taxon>Burkholderiales</taxon>
        <taxon>Burkholderiaceae</taxon>
        <taxon>Burkholderia</taxon>
        <taxon>pseudomallei group</taxon>
    </lineage>
</organism>
<protein>
    <submittedName>
        <fullName evidence="2">Uncharacterized protein</fullName>
    </submittedName>
</protein>
<proteinExistence type="predicted"/>
<keyword evidence="3" id="KW-1185">Reference proteome</keyword>
<sequence>MRAVRSPYAAPSAGATERLAEAVCNARCRDAGTIRCRDARRKPLTIHGRREMRSHRSRRALSRVGGGRAMPA</sequence>
<evidence type="ECO:0000313" key="2">
    <source>
        <dbReference type="EMBL" id="AOJ04673.1"/>
    </source>
</evidence>